<gene>
    <name evidence="1" type="ORF">Thimo_2902</name>
</gene>
<keyword evidence="2" id="KW-1185">Reference proteome</keyword>
<name>L0GXW7_9GAMM</name>
<accession>L0GXW7</accession>
<dbReference type="HOGENOM" id="CLU_157923_0_0_6"/>
<sequence>MSLYIHHVPGRLRVRTQALRCKPGQIDEAVHRLTALEGVQAAAVNRHAGSITVHYDPKRHGHEELLDVLRDLGCVDASASTGPASGRGEIAGLFGRALIGAVAQTLAQRSVQTLVGVALR</sequence>
<dbReference type="eggNOG" id="COG2608">
    <property type="taxonomic scope" value="Bacteria"/>
</dbReference>
<evidence type="ECO:0000313" key="1">
    <source>
        <dbReference type="EMBL" id="AGA91598.1"/>
    </source>
</evidence>
<dbReference type="GO" id="GO:0046872">
    <property type="term" value="F:metal ion binding"/>
    <property type="evidence" value="ECO:0007669"/>
    <property type="project" value="InterPro"/>
</dbReference>
<evidence type="ECO:0008006" key="3">
    <source>
        <dbReference type="Google" id="ProtNLM"/>
    </source>
</evidence>
<dbReference type="EMBL" id="CP003051">
    <property type="protein sequence ID" value="AGA91598.1"/>
    <property type="molecule type" value="Genomic_DNA"/>
</dbReference>
<dbReference type="Gene3D" id="3.30.70.100">
    <property type="match status" value="1"/>
</dbReference>
<reference evidence="1 2" key="1">
    <citation type="submission" date="2011-09" db="EMBL/GenBank/DDBJ databases">
        <title>Complete sequence of chromosome of Thioflavicoccus mobilis 8321.</title>
        <authorList>
            <consortium name="US DOE Joint Genome Institute"/>
            <person name="Lucas S."/>
            <person name="Han J."/>
            <person name="Lapidus A."/>
            <person name="Cheng J.-F."/>
            <person name="Goodwin L."/>
            <person name="Pitluck S."/>
            <person name="Peters L."/>
            <person name="Ovchinnikova G."/>
            <person name="Lu M."/>
            <person name="Detter J.C."/>
            <person name="Han C."/>
            <person name="Tapia R."/>
            <person name="Land M."/>
            <person name="Hauser L."/>
            <person name="Kyrpides N."/>
            <person name="Ivanova N."/>
            <person name="Pagani I."/>
            <person name="Vogl K."/>
            <person name="Liu Z."/>
            <person name="Imhoff J."/>
            <person name="Thiel V."/>
            <person name="Frigaard N.-U."/>
            <person name="Bryant D."/>
            <person name="Woyke T."/>
        </authorList>
    </citation>
    <scope>NUCLEOTIDE SEQUENCE [LARGE SCALE GENOMIC DNA]</scope>
    <source>
        <strain evidence="1 2">8321</strain>
    </source>
</reference>
<dbReference type="CDD" id="cd00371">
    <property type="entry name" value="HMA"/>
    <property type="match status" value="1"/>
</dbReference>
<dbReference type="Pfam" id="PF19991">
    <property type="entry name" value="HMA_2"/>
    <property type="match status" value="1"/>
</dbReference>
<dbReference type="KEGG" id="tmb:Thimo_2902"/>
<dbReference type="SUPFAM" id="SSF55008">
    <property type="entry name" value="HMA, heavy metal-associated domain"/>
    <property type="match status" value="1"/>
</dbReference>
<dbReference type="AlphaFoldDB" id="L0GXW7"/>
<dbReference type="OrthoDB" id="9794780at2"/>
<evidence type="ECO:0000313" key="2">
    <source>
        <dbReference type="Proteomes" id="UP000010816"/>
    </source>
</evidence>
<dbReference type="Proteomes" id="UP000010816">
    <property type="component" value="Chromosome"/>
</dbReference>
<dbReference type="RefSeq" id="WP_015281729.1">
    <property type="nucleotide sequence ID" value="NC_019940.1"/>
</dbReference>
<dbReference type="InterPro" id="IPR036163">
    <property type="entry name" value="HMA_dom_sf"/>
</dbReference>
<organism evidence="1 2">
    <name type="scientific">Thioflavicoccus mobilis 8321</name>
    <dbReference type="NCBI Taxonomy" id="765912"/>
    <lineage>
        <taxon>Bacteria</taxon>
        <taxon>Pseudomonadati</taxon>
        <taxon>Pseudomonadota</taxon>
        <taxon>Gammaproteobacteria</taxon>
        <taxon>Chromatiales</taxon>
        <taxon>Chromatiaceae</taxon>
        <taxon>Thioflavicoccus</taxon>
    </lineage>
</organism>
<dbReference type="STRING" id="765912.Thimo_2902"/>
<proteinExistence type="predicted"/>
<protein>
    <recommendedName>
        <fullName evidence="3">Copper chaperone</fullName>
    </recommendedName>
</protein>
<dbReference type="InterPro" id="IPR006121">
    <property type="entry name" value="HMA_dom"/>
</dbReference>